<keyword evidence="5" id="KW-0560">Oxidoreductase</keyword>
<dbReference type="Pfam" id="PF07992">
    <property type="entry name" value="Pyr_redox_2"/>
    <property type="match status" value="1"/>
</dbReference>
<feature type="domain" description="FAD/NAD(P)-binding" evidence="6">
    <location>
        <begin position="3"/>
        <end position="312"/>
    </location>
</feature>
<gene>
    <name evidence="7" type="ordered locus">CHAB381_1624</name>
</gene>
<evidence type="ECO:0000256" key="4">
    <source>
        <dbReference type="ARBA" id="ARBA00022827"/>
    </source>
</evidence>
<sequence length="401" mass="45046">MKKILILGGGYGGLKCAITLQKKLNDKNVEVTLISRHDYHYQTTLLHKVAVGTYSARKARMFYRNLLNLKNIKFTKDIIEKIDIKNKKVKGVRFEYDYDYLVIALGFRVNDFGIKGVYYHSHKLSTLNKALQIRTNIENNFKDYIFKPNPLNLSFIVCGSGFTGVEFAAELAKRVPELCKIRGLDRDLVKIYLIGRGEHILPMFDEKLSALAAEKLTKIGVKIIRGNVIECMSDGVIIEKPDKSTQKIEGNITVWTAGVKGNPVIGNSGITNTKDRVEVNEFLQIPNYPEVFVLGDCAIANSRDVKHAPTAQLASQMGEYCGESLIQILKGEKLIKPFIFKNRGTVCSIGHTDGIGVAFGYKINGEIAAFLKNVIENRWILSVANLMTVFKKGQFRWRSSD</sequence>
<comment type="cofactor">
    <cofactor evidence="1">
        <name>FAD</name>
        <dbReference type="ChEBI" id="CHEBI:57692"/>
    </cofactor>
</comment>
<accession>A7I3Q6</accession>
<dbReference type="PANTHER" id="PTHR42913">
    <property type="entry name" value="APOPTOSIS-INDUCING FACTOR 1"/>
    <property type="match status" value="1"/>
</dbReference>
<dbReference type="OrthoDB" id="9781621at2"/>
<dbReference type="SUPFAM" id="SSF51905">
    <property type="entry name" value="FAD/NAD(P)-binding domain"/>
    <property type="match status" value="2"/>
</dbReference>
<dbReference type="GO" id="GO:0019646">
    <property type="term" value="P:aerobic electron transport chain"/>
    <property type="evidence" value="ECO:0007669"/>
    <property type="project" value="TreeGrafter"/>
</dbReference>
<evidence type="ECO:0000259" key="6">
    <source>
        <dbReference type="Pfam" id="PF07992"/>
    </source>
</evidence>
<evidence type="ECO:0000256" key="2">
    <source>
        <dbReference type="ARBA" id="ARBA00005272"/>
    </source>
</evidence>
<dbReference type="GO" id="GO:0003955">
    <property type="term" value="F:NAD(P)H dehydrogenase (quinone) activity"/>
    <property type="evidence" value="ECO:0007669"/>
    <property type="project" value="TreeGrafter"/>
</dbReference>
<keyword evidence="3" id="KW-0285">Flavoprotein</keyword>
<keyword evidence="8" id="KW-1185">Reference proteome</keyword>
<comment type="similarity">
    <text evidence="2">Belongs to the NADH dehydrogenase family.</text>
</comment>
<dbReference type="PRINTS" id="PR00368">
    <property type="entry name" value="FADPNR"/>
</dbReference>
<evidence type="ECO:0000313" key="8">
    <source>
        <dbReference type="Proteomes" id="UP000002407"/>
    </source>
</evidence>
<dbReference type="Gene3D" id="3.50.50.100">
    <property type="match status" value="1"/>
</dbReference>
<dbReference type="PRINTS" id="PR00411">
    <property type="entry name" value="PNDRDTASEI"/>
</dbReference>
<name>A7I3Q6_CAMHC</name>
<dbReference type="eggNOG" id="COG1252">
    <property type="taxonomic scope" value="Bacteria"/>
</dbReference>
<organism evidence="7 8">
    <name type="scientific">Campylobacter hominis (strain ATCC BAA-381 / DSM 21671 / CCUG 45161 / LMG 19568 / NCTC 13146 / CH001A)</name>
    <dbReference type="NCBI Taxonomy" id="360107"/>
    <lineage>
        <taxon>Bacteria</taxon>
        <taxon>Pseudomonadati</taxon>
        <taxon>Campylobacterota</taxon>
        <taxon>Epsilonproteobacteria</taxon>
        <taxon>Campylobacterales</taxon>
        <taxon>Campylobacteraceae</taxon>
        <taxon>Campylobacter</taxon>
    </lineage>
</organism>
<proteinExistence type="inferred from homology"/>
<dbReference type="EMBL" id="CP000776">
    <property type="protein sequence ID" value="ABS51619.1"/>
    <property type="molecule type" value="Genomic_DNA"/>
</dbReference>
<dbReference type="InterPro" id="IPR051169">
    <property type="entry name" value="NADH-Q_oxidoreductase"/>
</dbReference>
<dbReference type="InterPro" id="IPR036188">
    <property type="entry name" value="FAD/NAD-bd_sf"/>
</dbReference>
<dbReference type="PANTHER" id="PTHR42913:SF3">
    <property type="entry name" value="64 KDA MITOCHONDRIAL NADH DEHYDROGENASE (EUROFUNG)"/>
    <property type="match status" value="1"/>
</dbReference>
<dbReference type="RefSeq" id="WP_012109452.1">
    <property type="nucleotide sequence ID" value="NC_009714.1"/>
</dbReference>
<evidence type="ECO:0000313" key="7">
    <source>
        <dbReference type="EMBL" id="ABS51619.1"/>
    </source>
</evidence>
<dbReference type="AlphaFoldDB" id="A7I3Q6"/>
<keyword evidence="4" id="KW-0274">FAD</keyword>
<dbReference type="InterPro" id="IPR023753">
    <property type="entry name" value="FAD/NAD-binding_dom"/>
</dbReference>
<protein>
    <submittedName>
        <fullName evidence="7">NADH dehydrogenase ndh</fullName>
    </submittedName>
</protein>
<dbReference type="STRING" id="360107.CHAB381_1624"/>
<evidence type="ECO:0000256" key="3">
    <source>
        <dbReference type="ARBA" id="ARBA00022630"/>
    </source>
</evidence>
<reference evidence="8" key="1">
    <citation type="submission" date="2007-07" db="EMBL/GenBank/DDBJ databases">
        <title>Complete genome sequence of Campylobacter hominis ATCC BAA-381, a commensal isolated from the human gastrointestinal tract.</title>
        <authorList>
            <person name="Fouts D.E."/>
            <person name="Mongodin E.F."/>
            <person name="Puiu D."/>
            <person name="Sebastian Y."/>
            <person name="Miller W.G."/>
            <person name="Mandrell R.E."/>
            <person name="Nelson K.E."/>
        </authorList>
    </citation>
    <scope>NUCLEOTIDE SEQUENCE [LARGE SCALE GENOMIC DNA]</scope>
    <source>
        <strain evidence="8">ATCC BAA-381 / LMG 19568 / NCTC 13146 / CH001A</strain>
    </source>
</reference>
<evidence type="ECO:0000256" key="5">
    <source>
        <dbReference type="ARBA" id="ARBA00023002"/>
    </source>
</evidence>
<dbReference type="HOGENOM" id="CLU_021377_7_2_7"/>
<evidence type="ECO:0000256" key="1">
    <source>
        <dbReference type="ARBA" id="ARBA00001974"/>
    </source>
</evidence>
<dbReference type="Proteomes" id="UP000002407">
    <property type="component" value="Chromosome"/>
</dbReference>
<dbReference type="KEGG" id="cha:CHAB381_1624"/>